<evidence type="ECO:0008006" key="4">
    <source>
        <dbReference type="Google" id="ProtNLM"/>
    </source>
</evidence>
<evidence type="ECO:0000256" key="1">
    <source>
        <dbReference type="SAM" id="Coils"/>
    </source>
</evidence>
<proteinExistence type="predicted"/>
<dbReference type="RefSeq" id="WP_183965608.1">
    <property type="nucleotide sequence ID" value="NZ_BAABEW010000001.1"/>
</dbReference>
<dbReference type="Proteomes" id="UP000532440">
    <property type="component" value="Unassembled WGS sequence"/>
</dbReference>
<protein>
    <recommendedName>
        <fullName evidence="4">DUF2514 family protein</fullName>
    </recommendedName>
</protein>
<organism evidence="2 3">
    <name type="scientific">Quisquiliibacterium transsilvanicum</name>
    <dbReference type="NCBI Taxonomy" id="1549638"/>
    <lineage>
        <taxon>Bacteria</taxon>
        <taxon>Pseudomonadati</taxon>
        <taxon>Pseudomonadota</taxon>
        <taxon>Betaproteobacteria</taxon>
        <taxon>Burkholderiales</taxon>
        <taxon>Burkholderiaceae</taxon>
        <taxon>Quisquiliibacterium</taxon>
    </lineage>
</organism>
<keyword evidence="1" id="KW-0175">Coiled coil</keyword>
<sequence length="173" mass="17743">MTLQSLGIIALVVALAVGGFGVHRAGVKSGEARIQAQWDAERLAHAEAVQRAQRDKEAAERDLAIRLQESADAHTVTLDRLRDAESAAGRAQLRLRAAIATAALGAREQSQVAAAGPATDDRAAAAGELLAACAGELEQMGAAAGGLAAQVIGLQGYARTAYEAAQESPHGND</sequence>
<feature type="coiled-coil region" evidence="1">
    <location>
        <begin position="42"/>
        <end position="69"/>
    </location>
</feature>
<comment type="caution">
    <text evidence="2">The sequence shown here is derived from an EMBL/GenBank/DDBJ whole genome shotgun (WGS) entry which is preliminary data.</text>
</comment>
<evidence type="ECO:0000313" key="2">
    <source>
        <dbReference type="EMBL" id="MBB5271326.1"/>
    </source>
</evidence>
<dbReference type="EMBL" id="JACHGB010000003">
    <property type="protein sequence ID" value="MBB5271326.1"/>
    <property type="molecule type" value="Genomic_DNA"/>
</dbReference>
<name>A0A7W8HH29_9BURK</name>
<gene>
    <name evidence="2" type="ORF">HNQ70_001336</name>
</gene>
<reference evidence="2 3" key="1">
    <citation type="submission" date="2020-08" db="EMBL/GenBank/DDBJ databases">
        <title>Genomic Encyclopedia of Type Strains, Phase IV (KMG-IV): sequencing the most valuable type-strain genomes for metagenomic binning, comparative biology and taxonomic classification.</title>
        <authorList>
            <person name="Goeker M."/>
        </authorList>
    </citation>
    <scope>NUCLEOTIDE SEQUENCE [LARGE SCALE GENOMIC DNA]</scope>
    <source>
        <strain evidence="2 3">DSM 29781</strain>
    </source>
</reference>
<accession>A0A7W8HH29</accession>
<dbReference type="AlphaFoldDB" id="A0A7W8HH29"/>
<evidence type="ECO:0000313" key="3">
    <source>
        <dbReference type="Proteomes" id="UP000532440"/>
    </source>
</evidence>
<keyword evidence="3" id="KW-1185">Reference proteome</keyword>